<protein>
    <submittedName>
        <fullName evidence="9">RagB/SusD family nutrient uptake outer membrane protein</fullName>
    </submittedName>
</protein>
<organism evidence="9 10">
    <name type="scientific">Candidatus Aphodosoma intestinipullorum</name>
    <dbReference type="NCBI Taxonomy" id="2840674"/>
    <lineage>
        <taxon>Bacteria</taxon>
        <taxon>Pseudomonadati</taxon>
        <taxon>Bacteroidota</taxon>
        <taxon>Bacteroidia</taxon>
        <taxon>Bacteroidales</taxon>
        <taxon>Candidatus Aphodosoma</taxon>
    </lineage>
</organism>
<keyword evidence="5" id="KW-0998">Cell outer membrane</keyword>
<dbReference type="Pfam" id="PF07980">
    <property type="entry name" value="SusD_RagB"/>
    <property type="match status" value="1"/>
</dbReference>
<evidence type="ECO:0000256" key="2">
    <source>
        <dbReference type="ARBA" id="ARBA00006275"/>
    </source>
</evidence>
<dbReference type="InterPro" id="IPR033985">
    <property type="entry name" value="SusD-like_N"/>
</dbReference>
<evidence type="ECO:0000313" key="10">
    <source>
        <dbReference type="Proteomes" id="UP000712007"/>
    </source>
</evidence>
<evidence type="ECO:0000259" key="7">
    <source>
        <dbReference type="Pfam" id="PF07980"/>
    </source>
</evidence>
<evidence type="ECO:0000259" key="8">
    <source>
        <dbReference type="Pfam" id="PF14322"/>
    </source>
</evidence>
<dbReference type="InterPro" id="IPR011990">
    <property type="entry name" value="TPR-like_helical_dom_sf"/>
</dbReference>
<evidence type="ECO:0000256" key="4">
    <source>
        <dbReference type="ARBA" id="ARBA00023136"/>
    </source>
</evidence>
<dbReference type="Gene3D" id="1.25.40.390">
    <property type="match status" value="1"/>
</dbReference>
<evidence type="ECO:0000256" key="3">
    <source>
        <dbReference type="ARBA" id="ARBA00022729"/>
    </source>
</evidence>
<comment type="caution">
    <text evidence="9">The sequence shown here is derived from an EMBL/GenBank/DDBJ whole genome shotgun (WGS) entry which is preliminary data.</text>
</comment>
<dbReference type="Gene3D" id="1.25.40.900">
    <property type="match status" value="1"/>
</dbReference>
<feature type="domain" description="SusD-like N-terminal" evidence="8">
    <location>
        <begin position="37"/>
        <end position="239"/>
    </location>
</feature>
<dbReference type="Proteomes" id="UP000712007">
    <property type="component" value="Unassembled WGS sequence"/>
</dbReference>
<evidence type="ECO:0000256" key="6">
    <source>
        <dbReference type="SAM" id="SignalP"/>
    </source>
</evidence>
<sequence length="512" mass="56986">MKKLTRHLYTMCAAVAVLAFASCEDWLNVPPSTSTDTDNAMKTVADAQIALNGVYRLASAHSYYGDNYYYFGDCRAEDVQEREAKGAGRRVSPYYEYNVLADDAFNIKLPWEQVYKVIRQTNNIIQKSGDGSVETNGADEEAQLKEIRAEALAMRALAHYDLVRLFAMPYMVDSLALGVPIELEPTLPTHRPARDTVRNVYARIIRDLNDAIATGLTRDKNDGAFNYWSAKALLSRVCLNKGDWRGAYDAAVDVIENNGGLYRLYTHDEYPTVWGQDFTSESLFEFYFTQTEPAGGSGGEGAPMVYADNVLDWNNLILTEAFLNLLDEDPDDVRHQITALPQKPEADDLPHMTDAQGNQVSIADRPVYLAKFPGKSGDGNTPQDNNLIVLRLSEVYLNAAEAAFHLGGAEAEQGRAYLNEIVSRANPDKSVSTADFTLERILKERRKELVGEGLAVYDYLRNGLTISRNGGWHLMNLDAADARSIAPDDLRHALPIPQSEIDANPNIKQNLR</sequence>
<feature type="signal peptide" evidence="6">
    <location>
        <begin position="1"/>
        <end position="21"/>
    </location>
</feature>
<dbReference type="CDD" id="cd08977">
    <property type="entry name" value="SusD"/>
    <property type="match status" value="1"/>
</dbReference>
<gene>
    <name evidence="9" type="ORF">IAC51_06730</name>
</gene>
<dbReference type="GO" id="GO:0009279">
    <property type="term" value="C:cell outer membrane"/>
    <property type="evidence" value="ECO:0007669"/>
    <property type="project" value="UniProtKB-SubCell"/>
</dbReference>
<evidence type="ECO:0000256" key="1">
    <source>
        <dbReference type="ARBA" id="ARBA00004442"/>
    </source>
</evidence>
<dbReference type="SUPFAM" id="SSF48452">
    <property type="entry name" value="TPR-like"/>
    <property type="match status" value="1"/>
</dbReference>
<comment type="similarity">
    <text evidence="2">Belongs to the SusD family.</text>
</comment>
<dbReference type="AlphaFoldDB" id="A0A940DJX7"/>
<reference evidence="9" key="1">
    <citation type="submission" date="2020-10" db="EMBL/GenBank/DDBJ databases">
        <authorList>
            <person name="Gilroy R."/>
        </authorList>
    </citation>
    <scope>NUCLEOTIDE SEQUENCE</scope>
    <source>
        <strain evidence="9">3924</strain>
    </source>
</reference>
<feature type="chain" id="PRO_5037543147" evidence="6">
    <location>
        <begin position="22"/>
        <end position="512"/>
    </location>
</feature>
<comment type="subcellular location">
    <subcellularLocation>
        <location evidence="1">Cell outer membrane</location>
    </subcellularLocation>
</comment>
<dbReference type="InterPro" id="IPR012944">
    <property type="entry name" value="SusD_RagB_dom"/>
</dbReference>
<keyword evidence="4" id="KW-0472">Membrane</keyword>
<feature type="domain" description="RagB/SusD" evidence="7">
    <location>
        <begin position="358"/>
        <end position="510"/>
    </location>
</feature>
<dbReference type="EMBL" id="JADIMV010000115">
    <property type="protein sequence ID" value="MBO8440330.1"/>
    <property type="molecule type" value="Genomic_DNA"/>
</dbReference>
<proteinExistence type="inferred from homology"/>
<keyword evidence="3 6" id="KW-0732">Signal</keyword>
<dbReference type="Pfam" id="PF14322">
    <property type="entry name" value="SusD-like_3"/>
    <property type="match status" value="1"/>
</dbReference>
<evidence type="ECO:0000313" key="9">
    <source>
        <dbReference type="EMBL" id="MBO8440330.1"/>
    </source>
</evidence>
<dbReference type="Gene3D" id="2.20.20.130">
    <property type="match status" value="1"/>
</dbReference>
<reference evidence="9" key="2">
    <citation type="journal article" date="2021" name="PeerJ">
        <title>Extensive microbial diversity within the chicken gut microbiome revealed by metagenomics and culture.</title>
        <authorList>
            <person name="Gilroy R."/>
            <person name="Ravi A."/>
            <person name="Getino M."/>
            <person name="Pursley I."/>
            <person name="Horton D.L."/>
            <person name="Alikhan N.F."/>
            <person name="Baker D."/>
            <person name="Gharbi K."/>
            <person name="Hall N."/>
            <person name="Watson M."/>
            <person name="Adriaenssens E.M."/>
            <person name="Foster-Nyarko E."/>
            <person name="Jarju S."/>
            <person name="Secka A."/>
            <person name="Antonio M."/>
            <person name="Oren A."/>
            <person name="Chaudhuri R.R."/>
            <person name="La Ragione R."/>
            <person name="Hildebrand F."/>
            <person name="Pallen M.J."/>
        </authorList>
    </citation>
    <scope>NUCLEOTIDE SEQUENCE</scope>
    <source>
        <strain evidence="9">3924</strain>
    </source>
</reference>
<evidence type="ECO:0000256" key="5">
    <source>
        <dbReference type="ARBA" id="ARBA00023237"/>
    </source>
</evidence>
<accession>A0A940DJX7</accession>
<name>A0A940DJX7_9BACT</name>
<dbReference type="PROSITE" id="PS51257">
    <property type="entry name" value="PROKAR_LIPOPROTEIN"/>
    <property type="match status" value="1"/>
</dbReference>